<dbReference type="InterPro" id="IPR050121">
    <property type="entry name" value="Cytochrome_P450_monoxygenase"/>
</dbReference>
<evidence type="ECO:0000256" key="1">
    <source>
        <dbReference type="ARBA" id="ARBA00010617"/>
    </source>
</evidence>
<evidence type="ECO:0000313" key="2">
    <source>
        <dbReference type="EMBL" id="MFD0851665.1"/>
    </source>
</evidence>
<comment type="caution">
    <text evidence="2">The sequence shown here is derived from an EMBL/GenBank/DDBJ whole genome shotgun (WGS) entry which is preliminary data.</text>
</comment>
<comment type="similarity">
    <text evidence="1">Belongs to the cytochrome P450 family.</text>
</comment>
<gene>
    <name evidence="2" type="ORF">ACFQ07_05515</name>
</gene>
<evidence type="ECO:0000313" key="3">
    <source>
        <dbReference type="Proteomes" id="UP001597083"/>
    </source>
</evidence>
<dbReference type="PANTHER" id="PTHR24305:SF166">
    <property type="entry name" value="CYTOCHROME P450 12A4, MITOCHONDRIAL-RELATED"/>
    <property type="match status" value="1"/>
</dbReference>
<reference evidence="3" key="1">
    <citation type="journal article" date="2019" name="Int. J. Syst. Evol. Microbiol.">
        <title>The Global Catalogue of Microorganisms (GCM) 10K type strain sequencing project: providing services to taxonomists for standard genome sequencing and annotation.</title>
        <authorList>
            <consortium name="The Broad Institute Genomics Platform"/>
            <consortium name="The Broad Institute Genome Sequencing Center for Infectious Disease"/>
            <person name="Wu L."/>
            <person name="Ma J."/>
        </authorList>
    </citation>
    <scope>NUCLEOTIDE SEQUENCE [LARGE SCALE GENOMIC DNA]</scope>
    <source>
        <strain evidence="3">JCM 31696</strain>
    </source>
</reference>
<accession>A0ABW3CAX4</accession>
<keyword evidence="3" id="KW-1185">Reference proteome</keyword>
<protein>
    <submittedName>
        <fullName evidence="2">Cytochrome P450</fullName>
    </submittedName>
</protein>
<dbReference type="InterPro" id="IPR001128">
    <property type="entry name" value="Cyt_P450"/>
</dbReference>
<feature type="non-terminal residue" evidence="2">
    <location>
        <position position="171"/>
    </location>
</feature>
<dbReference type="EMBL" id="JBHTIR010000676">
    <property type="protein sequence ID" value="MFD0851665.1"/>
    <property type="molecule type" value="Genomic_DNA"/>
</dbReference>
<dbReference type="Proteomes" id="UP001597083">
    <property type="component" value="Unassembled WGS sequence"/>
</dbReference>
<dbReference type="InterPro" id="IPR036396">
    <property type="entry name" value="Cyt_P450_sf"/>
</dbReference>
<organism evidence="2 3">
    <name type="scientific">Actinomadura adrarensis</name>
    <dbReference type="NCBI Taxonomy" id="1819600"/>
    <lineage>
        <taxon>Bacteria</taxon>
        <taxon>Bacillati</taxon>
        <taxon>Actinomycetota</taxon>
        <taxon>Actinomycetes</taxon>
        <taxon>Streptosporangiales</taxon>
        <taxon>Thermomonosporaceae</taxon>
        <taxon>Actinomadura</taxon>
    </lineage>
</organism>
<sequence length="171" mass="19448">MANADDVVTALKCSGPRHMDRRHRLTDYLMTRLGDVRHPLPEELSPREQAYYLQGTFFNTAVVQMSEAMAHLLMVFAQHPDVRERVRKGDVRYLDHVMAETQRLYPLFGIAHRITTGPIEVDASTKIPSGSVLCFNYPEFHRSGCTDPDRFDPGRWARPGAARDANHIPFG</sequence>
<name>A0ABW3CAX4_9ACTN</name>
<dbReference type="Gene3D" id="1.10.630.10">
    <property type="entry name" value="Cytochrome P450"/>
    <property type="match status" value="1"/>
</dbReference>
<dbReference type="PANTHER" id="PTHR24305">
    <property type="entry name" value="CYTOCHROME P450"/>
    <property type="match status" value="1"/>
</dbReference>
<dbReference type="SUPFAM" id="SSF48264">
    <property type="entry name" value="Cytochrome P450"/>
    <property type="match status" value="1"/>
</dbReference>
<proteinExistence type="inferred from homology"/>
<dbReference type="Pfam" id="PF00067">
    <property type="entry name" value="p450"/>
    <property type="match status" value="1"/>
</dbReference>